<sequence>MEDIEPIDLGLGDRPRKFKTVTQCTFRLEQYHIHIHTLTLWTWRPTHFEPDMTHPLLTHGQYSRLVGDYFSEHDGWEVEMMIYTGAYPSYQRWIFRGDVIYTGAYPTHR</sequence>
<accession>F6H6N5</accession>
<name>F6H6N5_VITVI</name>
<evidence type="ECO:0000313" key="1">
    <source>
        <dbReference type="EMBL" id="CCB47878.1"/>
    </source>
</evidence>
<protein>
    <submittedName>
        <fullName evidence="1">Uncharacterized protein</fullName>
    </submittedName>
</protein>
<organism evidence="1 2">
    <name type="scientific">Vitis vinifera</name>
    <name type="common">Grape</name>
    <dbReference type="NCBI Taxonomy" id="29760"/>
    <lineage>
        <taxon>Eukaryota</taxon>
        <taxon>Viridiplantae</taxon>
        <taxon>Streptophyta</taxon>
        <taxon>Embryophyta</taxon>
        <taxon>Tracheophyta</taxon>
        <taxon>Spermatophyta</taxon>
        <taxon>Magnoliopsida</taxon>
        <taxon>eudicotyledons</taxon>
        <taxon>Gunneridae</taxon>
        <taxon>Pentapetalae</taxon>
        <taxon>rosids</taxon>
        <taxon>Vitales</taxon>
        <taxon>Vitaceae</taxon>
        <taxon>Viteae</taxon>
        <taxon>Vitis</taxon>
    </lineage>
</organism>
<proteinExistence type="predicted"/>
<reference evidence="2" key="1">
    <citation type="journal article" date="2007" name="Nature">
        <title>The grapevine genome sequence suggests ancestral hexaploidization in major angiosperm phyla.</title>
        <authorList>
            <consortium name="The French-Italian Public Consortium for Grapevine Genome Characterization."/>
            <person name="Jaillon O."/>
            <person name="Aury J.-M."/>
            <person name="Noel B."/>
            <person name="Policriti A."/>
            <person name="Clepet C."/>
            <person name="Casagrande A."/>
            <person name="Choisne N."/>
            <person name="Aubourg S."/>
            <person name="Vitulo N."/>
            <person name="Jubin C."/>
            <person name="Vezzi A."/>
            <person name="Legeai F."/>
            <person name="Hugueney P."/>
            <person name="Dasilva C."/>
            <person name="Horner D."/>
            <person name="Mica E."/>
            <person name="Jublot D."/>
            <person name="Poulain J."/>
            <person name="Bruyere C."/>
            <person name="Billault A."/>
            <person name="Segurens B."/>
            <person name="Gouyvenoux M."/>
            <person name="Ugarte E."/>
            <person name="Cattonaro F."/>
            <person name="Anthouard V."/>
            <person name="Vico V."/>
            <person name="Del Fabbro C."/>
            <person name="Alaux M."/>
            <person name="Di Gaspero G."/>
            <person name="Dumas V."/>
            <person name="Felice N."/>
            <person name="Paillard S."/>
            <person name="Juman I."/>
            <person name="Moroldo M."/>
            <person name="Scalabrin S."/>
            <person name="Canaguier A."/>
            <person name="Le Clainche I."/>
            <person name="Malacrida G."/>
            <person name="Durand E."/>
            <person name="Pesole G."/>
            <person name="Laucou V."/>
            <person name="Chatelet P."/>
            <person name="Merdinoglu D."/>
            <person name="Delledonne M."/>
            <person name="Pezzotti M."/>
            <person name="Lecharny A."/>
            <person name="Scarpelli C."/>
            <person name="Artiguenave F."/>
            <person name="Pe M.E."/>
            <person name="Valle G."/>
            <person name="Morgante M."/>
            <person name="Caboche M."/>
            <person name="Adam-Blondon A.-F."/>
            <person name="Weissenbach J."/>
            <person name="Quetier F."/>
            <person name="Wincker P."/>
        </authorList>
    </citation>
    <scope>NUCLEOTIDE SEQUENCE [LARGE SCALE GENOMIC DNA]</scope>
    <source>
        <strain evidence="2">cv. Pinot noir / PN40024</strain>
    </source>
</reference>
<evidence type="ECO:0000313" key="2">
    <source>
        <dbReference type="Proteomes" id="UP000009183"/>
    </source>
</evidence>
<keyword evidence="2" id="KW-1185">Reference proteome</keyword>
<dbReference type="HOGENOM" id="CLU_2188790_0_0_1"/>
<dbReference type="PaxDb" id="29760-VIT_16s0050g00320.t01"/>
<dbReference type="EMBL" id="FN595243">
    <property type="protein sequence ID" value="CCB47878.1"/>
    <property type="molecule type" value="Genomic_DNA"/>
</dbReference>
<gene>
    <name evidence="1" type="ordered locus">VIT_16s0050g00320</name>
</gene>
<dbReference type="InParanoid" id="F6H6N5"/>
<dbReference type="Proteomes" id="UP000009183">
    <property type="component" value="Chromosome 16"/>
</dbReference>
<dbReference type="AlphaFoldDB" id="F6H6N5"/>